<dbReference type="CDD" id="cd00067">
    <property type="entry name" value="GAL4"/>
    <property type="match status" value="1"/>
</dbReference>
<evidence type="ECO:0000256" key="2">
    <source>
        <dbReference type="ARBA" id="ARBA00022723"/>
    </source>
</evidence>
<dbReference type="PROSITE" id="PS00463">
    <property type="entry name" value="ZN2_CY6_FUNGAL_1"/>
    <property type="match status" value="1"/>
</dbReference>
<dbReference type="GO" id="GO:0008270">
    <property type="term" value="F:zinc ion binding"/>
    <property type="evidence" value="ECO:0007669"/>
    <property type="project" value="InterPro"/>
</dbReference>
<reference evidence="7" key="2">
    <citation type="submission" date="2023-06" db="EMBL/GenBank/DDBJ databases">
        <authorList>
            <consortium name="Lawrence Berkeley National Laboratory"/>
            <person name="Haridas S."/>
            <person name="Hensen N."/>
            <person name="Bonometti L."/>
            <person name="Westerberg I."/>
            <person name="Brannstrom I.O."/>
            <person name="Guillou S."/>
            <person name="Cros-Aarteil S."/>
            <person name="Calhoun S."/>
            <person name="Kuo A."/>
            <person name="Mondo S."/>
            <person name="Pangilinan J."/>
            <person name="Riley R."/>
            <person name="Labutti K."/>
            <person name="Andreopoulos B."/>
            <person name="Lipzen A."/>
            <person name="Chen C."/>
            <person name="Yanf M."/>
            <person name="Daum C."/>
            <person name="Ng V."/>
            <person name="Clum A."/>
            <person name="Steindorff A."/>
            <person name="Ohm R."/>
            <person name="Martin F."/>
            <person name="Silar P."/>
            <person name="Natvig D."/>
            <person name="Lalanne C."/>
            <person name="Gautier V."/>
            <person name="Ament-Velasquez S.L."/>
            <person name="Kruys A."/>
            <person name="Hutchinson M.I."/>
            <person name="Powell A.J."/>
            <person name="Barry K."/>
            <person name="Miller A.N."/>
            <person name="Grigoriev I.V."/>
            <person name="Debuchy R."/>
            <person name="Gladieux P."/>
            <person name="Thoren M.H."/>
            <person name="Johannesson H."/>
        </authorList>
    </citation>
    <scope>NUCLEOTIDE SEQUENCE</scope>
    <source>
        <strain evidence="7">CBS 955.72</strain>
    </source>
</reference>
<keyword evidence="8" id="KW-1185">Reference proteome</keyword>
<evidence type="ECO:0000313" key="8">
    <source>
        <dbReference type="Proteomes" id="UP001275084"/>
    </source>
</evidence>
<evidence type="ECO:0000259" key="6">
    <source>
        <dbReference type="PROSITE" id="PS50048"/>
    </source>
</evidence>
<reference evidence="7" key="1">
    <citation type="journal article" date="2023" name="Mol. Phylogenet. Evol.">
        <title>Genome-scale phylogeny and comparative genomics of the fungal order Sordariales.</title>
        <authorList>
            <person name="Hensen N."/>
            <person name="Bonometti L."/>
            <person name="Westerberg I."/>
            <person name="Brannstrom I.O."/>
            <person name="Guillou S."/>
            <person name="Cros-Aarteil S."/>
            <person name="Calhoun S."/>
            <person name="Haridas S."/>
            <person name="Kuo A."/>
            <person name="Mondo S."/>
            <person name="Pangilinan J."/>
            <person name="Riley R."/>
            <person name="LaButti K."/>
            <person name="Andreopoulos B."/>
            <person name="Lipzen A."/>
            <person name="Chen C."/>
            <person name="Yan M."/>
            <person name="Daum C."/>
            <person name="Ng V."/>
            <person name="Clum A."/>
            <person name="Steindorff A."/>
            <person name="Ohm R.A."/>
            <person name="Martin F."/>
            <person name="Silar P."/>
            <person name="Natvig D.O."/>
            <person name="Lalanne C."/>
            <person name="Gautier V."/>
            <person name="Ament-Velasquez S.L."/>
            <person name="Kruys A."/>
            <person name="Hutchinson M.I."/>
            <person name="Powell A.J."/>
            <person name="Barry K."/>
            <person name="Miller A.N."/>
            <person name="Grigoriev I.V."/>
            <person name="Debuchy R."/>
            <person name="Gladieux P."/>
            <person name="Hiltunen Thoren M."/>
            <person name="Johannesson H."/>
        </authorList>
    </citation>
    <scope>NUCLEOTIDE SEQUENCE</scope>
    <source>
        <strain evidence="7">CBS 955.72</strain>
    </source>
</reference>
<dbReference type="InterPro" id="IPR036864">
    <property type="entry name" value="Zn2-C6_fun-type_DNA-bd_sf"/>
</dbReference>
<gene>
    <name evidence="7" type="ORF">B0T25DRAFT_560340</name>
</gene>
<dbReference type="EMBL" id="JAUIQD010000009">
    <property type="protein sequence ID" value="KAK3339645.1"/>
    <property type="molecule type" value="Genomic_DNA"/>
</dbReference>
<dbReference type="AlphaFoldDB" id="A0AAJ0M7N1"/>
<dbReference type="GO" id="GO:0005634">
    <property type="term" value="C:nucleus"/>
    <property type="evidence" value="ECO:0007669"/>
    <property type="project" value="UniProtKB-SubCell"/>
</dbReference>
<dbReference type="Gene3D" id="4.10.240.10">
    <property type="entry name" value="Zn(2)-C6 fungal-type DNA-binding domain"/>
    <property type="match status" value="1"/>
</dbReference>
<dbReference type="SMART" id="SM00066">
    <property type="entry name" value="GAL4"/>
    <property type="match status" value="1"/>
</dbReference>
<dbReference type="PANTHER" id="PTHR47338">
    <property type="entry name" value="ZN(II)2CYS6 TRANSCRIPTION FACTOR (EUROFUNG)-RELATED"/>
    <property type="match status" value="1"/>
</dbReference>
<organism evidence="7 8">
    <name type="scientific">Lasiosphaeria hispida</name>
    <dbReference type="NCBI Taxonomy" id="260671"/>
    <lineage>
        <taxon>Eukaryota</taxon>
        <taxon>Fungi</taxon>
        <taxon>Dikarya</taxon>
        <taxon>Ascomycota</taxon>
        <taxon>Pezizomycotina</taxon>
        <taxon>Sordariomycetes</taxon>
        <taxon>Sordariomycetidae</taxon>
        <taxon>Sordariales</taxon>
        <taxon>Lasiosphaeriaceae</taxon>
        <taxon>Lasiosphaeria</taxon>
    </lineage>
</organism>
<feature type="domain" description="Zn(2)-C6 fungal-type" evidence="6">
    <location>
        <begin position="15"/>
        <end position="45"/>
    </location>
</feature>
<keyword evidence="3" id="KW-0805">Transcription regulation</keyword>
<protein>
    <recommendedName>
        <fullName evidence="6">Zn(2)-C6 fungal-type domain-containing protein</fullName>
    </recommendedName>
</protein>
<dbReference type="Pfam" id="PF04082">
    <property type="entry name" value="Fungal_trans"/>
    <property type="match status" value="1"/>
</dbReference>
<comment type="subcellular location">
    <subcellularLocation>
        <location evidence="1">Nucleus</location>
    </subcellularLocation>
</comment>
<dbReference type="PANTHER" id="PTHR47338:SF20">
    <property type="entry name" value="ZN(II)2CYS6 TRANSCRIPTION FACTOR (EUROFUNG)"/>
    <property type="match status" value="1"/>
</dbReference>
<dbReference type="GO" id="GO:0003677">
    <property type="term" value="F:DNA binding"/>
    <property type="evidence" value="ECO:0007669"/>
    <property type="project" value="InterPro"/>
</dbReference>
<accession>A0AAJ0M7N1</accession>
<name>A0AAJ0M7N1_9PEZI</name>
<dbReference type="InterPro" id="IPR007219">
    <property type="entry name" value="XnlR_reg_dom"/>
</dbReference>
<evidence type="ECO:0000256" key="5">
    <source>
        <dbReference type="ARBA" id="ARBA00023242"/>
    </source>
</evidence>
<dbReference type="PROSITE" id="PS50048">
    <property type="entry name" value="ZN2_CY6_FUNGAL_2"/>
    <property type="match status" value="1"/>
</dbReference>
<dbReference type="GO" id="GO:0000981">
    <property type="term" value="F:DNA-binding transcription factor activity, RNA polymerase II-specific"/>
    <property type="evidence" value="ECO:0007669"/>
    <property type="project" value="InterPro"/>
</dbReference>
<dbReference type="CDD" id="cd12148">
    <property type="entry name" value="fungal_TF_MHR"/>
    <property type="match status" value="1"/>
</dbReference>
<dbReference type="Proteomes" id="UP001275084">
    <property type="component" value="Unassembled WGS sequence"/>
</dbReference>
<keyword evidence="4" id="KW-0804">Transcription</keyword>
<comment type="caution">
    <text evidence="7">The sequence shown here is derived from an EMBL/GenBank/DDBJ whole genome shotgun (WGS) entry which is preliminary data.</text>
</comment>
<proteinExistence type="predicted"/>
<dbReference type="SUPFAM" id="SSF57701">
    <property type="entry name" value="Zn2/Cys6 DNA-binding domain"/>
    <property type="match status" value="1"/>
</dbReference>
<evidence type="ECO:0000256" key="3">
    <source>
        <dbReference type="ARBA" id="ARBA00023015"/>
    </source>
</evidence>
<keyword evidence="2" id="KW-0479">Metal-binding</keyword>
<dbReference type="Pfam" id="PF00172">
    <property type="entry name" value="Zn_clus"/>
    <property type="match status" value="1"/>
</dbReference>
<dbReference type="InterPro" id="IPR001138">
    <property type="entry name" value="Zn2Cys6_DnaBD"/>
</dbReference>
<evidence type="ECO:0000256" key="4">
    <source>
        <dbReference type="ARBA" id="ARBA00023163"/>
    </source>
</evidence>
<dbReference type="InterPro" id="IPR050815">
    <property type="entry name" value="TF_fung"/>
</dbReference>
<evidence type="ECO:0000313" key="7">
    <source>
        <dbReference type="EMBL" id="KAK3339645.1"/>
    </source>
</evidence>
<dbReference type="GO" id="GO:0006351">
    <property type="term" value="P:DNA-templated transcription"/>
    <property type="evidence" value="ECO:0007669"/>
    <property type="project" value="InterPro"/>
</dbReference>
<keyword evidence="5" id="KW-0539">Nucleus</keyword>
<evidence type="ECO:0000256" key="1">
    <source>
        <dbReference type="ARBA" id="ARBA00004123"/>
    </source>
</evidence>
<sequence>MSTTTPSEQTLAKLACVSCHAQKRKCSRQLPQCDLCLKKRKRCEYPLEAFDDSTPGSADAPLDNRFPALFFLDTWLFRNRRLSVGAMQARLPGGALVTAVGSPENLRAVWDHYFSIVHPSFPVLSKIKAYGQLLTRPLGRSDEGPDIVFLLLAVRLVCATDQAEVLYRLAKQCYAALETQGVVTSTVLQGVLLLTYWEVGQGVYPAAFLSVGLCARIGQALGLHQQRGAAPMYPTASAVGAEEYRRMWWGILILDRYVTAGLVGRPFACEDAQPQDLLPMLETSWDLGEPCVTPSLAACADVSRPVSAFARLCQASHLLSRVLRHTNEKPTDWQLWYQDGIRLHHVLEALVSGLGAAPTGASPAYPAMGLLYSSQVLLYDSHTCADFDDAGGVGSQDQLEMQSIAMAGIKTVCRVVSRFAVEVRLALSADEAMASSPLVMNCMYEAAKYYFWYYREAGRPELLSEVNEIMLTLQGLRPTWALAAEYLSILGGDEFRPGQDLGD</sequence>